<dbReference type="InterPro" id="IPR050389">
    <property type="entry name" value="LysR-type_TF"/>
</dbReference>
<comment type="function">
    <text evidence="5">Involved in anaerobic NO protection.</text>
</comment>
<comment type="caution">
    <text evidence="5">Lacks conserved residue(s) required for the propagation of feature annotation.</text>
</comment>
<keyword evidence="3 5" id="KW-0238">DNA-binding</keyword>
<proteinExistence type="inferred from homology"/>
<dbReference type="GO" id="GO:0003677">
    <property type="term" value="F:DNA binding"/>
    <property type="evidence" value="ECO:0007669"/>
    <property type="project" value="UniProtKB-KW"/>
</dbReference>
<dbReference type="InterPro" id="IPR037402">
    <property type="entry name" value="YidZ_PBP2"/>
</dbReference>
<feature type="domain" description="HTH lysR-type" evidence="6">
    <location>
        <begin position="8"/>
        <end position="65"/>
    </location>
</feature>
<evidence type="ECO:0000256" key="2">
    <source>
        <dbReference type="ARBA" id="ARBA00023015"/>
    </source>
</evidence>
<protein>
    <recommendedName>
        <fullName evidence="5">HTH-type transcriptional regulator YidZ</fullName>
    </recommendedName>
</protein>
<evidence type="ECO:0000256" key="1">
    <source>
        <dbReference type="ARBA" id="ARBA00009437"/>
    </source>
</evidence>
<keyword evidence="2 5" id="KW-0805">Transcription regulation</keyword>
<dbReference type="AlphaFoldDB" id="A0A4Q9EPG8"/>
<dbReference type="GO" id="GO:0003700">
    <property type="term" value="F:DNA-binding transcription factor activity"/>
    <property type="evidence" value="ECO:0007669"/>
    <property type="project" value="UniProtKB-UniRule"/>
</dbReference>
<comment type="similarity">
    <text evidence="1 5">Belongs to the LysR transcriptional regulatory family.</text>
</comment>
<evidence type="ECO:0000256" key="5">
    <source>
        <dbReference type="HAMAP-Rule" id="MF_01607"/>
    </source>
</evidence>
<dbReference type="InterPro" id="IPR023746">
    <property type="entry name" value="Tscrpt_reg_YidZ"/>
</dbReference>
<evidence type="ECO:0000313" key="8">
    <source>
        <dbReference type="Proteomes" id="UP000293380"/>
    </source>
</evidence>
<sequence>MKKSISSLDLNLLLCLQLLMQERSVTKAAKRMNVTPSAASKSLSKLRSWFGDPLFVNTPLGLTPTPLMISMEHNLAEWMQMSNLLLDKPHNETPHGLKFELVAESPLMMIMFNSLSQQIYQRYPQATIKVRNWDYDALDAITRGEVDIGFTGRESHPRSREQLSLLPLSIDYEVLFSDLPWVWLREDHPALQEEWNLETFLRYPHISICWEQSDTWALDDVLQEVGHKRNIALSLPGFEQSLFMAAQPGHSLISTAPLYCQRYNQLHQLPLVARPLPFDEALREKLMVPFTLLWHKRNSHNPKIIWLRETLKALYKNLT</sequence>
<dbReference type="Gene3D" id="3.40.190.10">
    <property type="entry name" value="Periplasmic binding protein-like II"/>
    <property type="match status" value="2"/>
</dbReference>
<reference evidence="7 8" key="1">
    <citation type="submission" date="2019-02" db="EMBL/GenBank/DDBJ databases">
        <title>Comparative genomic analysis of the Hafnia genus genomes.</title>
        <authorList>
            <person name="Zhiqiu Y."/>
            <person name="Chao Y."/>
            <person name="Yuhui D."/>
            <person name="Di H."/>
            <person name="Bin L."/>
        </authorList>
    </citation>
    <scope>NUCLEOTIDE SEQUENCE [LARGE SCALE GENOMIC DNA]</scope>
    <source>
        <strain evidence="7 8">PCM_1194</strain>
    </source>
</reference>
<dbReference type="Pfam" id="PF00126">
    <property type="entry name" value="HTH_1"/>
    <property type="match status" value="1"/>
</dbReference>
<dbReference type="HAMAP" id="MF_01607">
    <property type="entry name" value="HTH_type_YidZ"/>
    <property type="match status" value="1"/>
</dbReference>
<evidence type="ECO:0000256" key="3">
    <source>
        <dbReference type="ARBA" id="ARBA00023125"/>
    </source>
</evidence>
<keyword evidence="4 5" id="KW-0804">Transcription</keyword>
<dbReference type="NCBIfam" id="NF007581">
    <property type="entry name" value="PRK10216.1"/>
    <property type="match status" value="1"/>
</dbReference>
<dbReference type="Proteomes" id="UP000293380">
    <property type="component" value="Unassembled WGS sequence"/>
</dbReference>
<dbReference type="SUPFAM" id="SSF53850">
    <property type="entry name" value="Periplasmic binding protein-like II"/>
    <property type="match status" value="1"/>
</dbReference>
<dbReference type="PROSITE" id="PS50931">
    <property type="entry name" value="HTH_LYSR"/>
    <property type="match status" value="1"/>
</dbReference>
<dbReference type="PANTHER" id="PTHR30118">
    <property type="entry name" value="HTH-TYPE TRANSCRIPTIONAL REGULATOR LEUO-RELATED"/>
    <property type="match status" value="1"/>
</dbReference>
<dbReference type="InterPro" id="IPR000847">
    <property type="entry name" value="LysR_HTH_N"/>
</dbReference>
<dbReference type="Pfam" id="PF03466">
    <property type="entry name" value="LysR_substrate"/>
    <property type="match status" value="1"/>
</dbReference>
<dbReference type="PANTHER" id="PTHR30118:SF11">
    <property type="entry name" value="HTH-TYPE TRANSCRIPTIONAL REGULATOR YIDZ"/>
    <property type="match status" value="1"/>
</dbReference>
<evidence type="ECO:0000259" key="6">
    <source>
        <dbReference type="PROSITE" id="PS50931"/>
    </source>
</evidence>
<evidence type="ECO:0000256" key="4">
    <source>
        <dbReference type="ARBA" id="ARBA00023163"/>
    </source>
</evidence>
<organism evidence="7 8">
    <name type="scientific">Hafnia paralvei</name>
    <dbReference type="NCBI Taxonomy" id="546367"/>
    <lineage>
        <taxon>Bacteria</taxon>
        <taxon>Pseudomonadati</taxon>
        <taxon>Pseudomonadota</taxon>
        <taxon>Gammaproteobacteria</taxon>
        <taxon>Enterobacterales</taxon>
        <taxon>Hafniaceae</taxon>
        <taxon>Hafnia</taxon>
    </lineage>
</organism>
<dbReference type="RefSeq" id="WP_004093241.1">
    <property type="nucleotide sequence ID" value="NZ_CP186712.1"/>
</dbReference>
<evidence type="ECO:0000313" key="7">
    <source>
        <dbReference type="EMBL" id="TBM26476.1"/>
    </source>
</evidence>
<dbReference type="Gene3D" id="1.10.10.10">
    <property type="entry name" value="Winged helix-like DNA-binding domain superfamily/Winged helix DNA-binding domain"/>
    <property type="match status" value="1"/>
</dbReference>
<dbReference type="CDD" id="cd08417">
    <property type="entry name" value="PBP2_Nitroaromatics_like"/>
    <property type="match status" value="1"/>
</dbReference>
<dbReference type="InterPro" id="IPR036390">
    <property type="entry name" value="WH_DNA-bd_sf"/>
</dbReference>
<dbReference type="SUPFAM" id="SSF46785">
    <property type="entry name" value="Winged helix' DNA-binding domain"/>
    <property type="match status" value="1"/>
</dbReference>
<dbReference type="InterPro" id="IPR005119">
    <property type="entry name" value="LysR_subst-bd"/>
</dbReference>
<accession>A0A4Q9EPG8</accession>
<dbReference type="InterPro" id="IPR036388">
    <property type="entry name" value="WH-like_DNA-bd_sf"/>
</dbReference>
<comment type="caution">
    <text evidence="7">The sequence shown here is derived from an EMBL/GenBank/DDBJ whole genome shotgun (WGS) entry which is preliminary data.</text>
</comment>
<name>A0A4Q9EPG8_9GAMM</name>
<dbReference type="EMBL" id="SITD01000057">
    <property type="protein sequence ID" value="TBM26476.1"/>
    <property type="molecule type" value="Genomic_DNA"/>
</dbReference>
<gene>
    <name evidence="5 7" type="primary">yidZ</name>
    <name evidence="7" type="ORF">EYY89_10950</name>
</gene>